<keyword evidence="2" id="KW-1185">Reference proteome</keyword>
<sequence length="199" mass="21541">MDSVYEGQLAVDYGSLLDTYGTSRNDTFACQCASGWFGLVYAALGILNSYKKHRDQKIIVVQIKEKFGKLRIYCGGTNAFSEIALEIIEMVSGHVCECCGAEGELANDRGWLNVRCGEHHLTTSIQSVEASKLMMLAHGRKLASVILDIVCQFGVQSAAWARLPATALGGLTPAEVLSTESGCDKVMVLLSRLNDSVLD</sequence>
<dbReference type="AlphaFoldDB" id="A0A917PZM7"/>
<organism evidence="1 2">
    <name type="scientific">Pseudomonas matsuisoli</name>
    <dbReference type="NCBI Taxonomy" id="1515666"/>
    <lineage>
        <taxon>Bacteria</taxon>
        <taxon>Pseudomonadati</taxon>
        <taxon>Pseudomonadota</taxon>
        <taxon>Gammaproteobacteria</taxon>
        <taxon>Pseudomonadales</taxon>
        <taxon>Pseudomonadaceae</taxon>
        <taxon>Pseudomonas</taxon>
    </lineage>
</organism>
<dbReference type="Proteomes" id="UP000635983">
    <property type="component" value="Unassembled WGS sequence"/>
</dbReference>
<proteinExistence type="predicted"/>
<reference evidence="1" key="1">
    <citation type="journal article" date="2014" name="Int. J. Syst. Evol. Microbiol.">
        <title>Complete genome sequence of Corynebacterium casei LMG S-19264T (=DSM 44701T), isolated from a smear-ripened cheese.</title>
        <authorList>
            <consortium name="US DOE Joint Genome Institute (JGI-PGF)"/>
            <person name="Walter F."/>
            <person name="Albersmeier A."/>
            <person name="Kalinowski J."/>
            <person name="Ruckert C."/>
        </authorList>
    </citation>
    <scope>NUCLEOTIDE SEQUENCE</scope>
    <source>
        <strain evidence="1">JCM 30078</strain>
    </source>
</reference>
<evidence type="ECO:0008006" key="3">
    <source>
        <dbReference type="Google" id="ProtNLM"/>
    </source>
</evidence>
<accession>A0A917PZM7</accession>
<protein>
    <recommendedName>
        <fullName evidence="3">Antitoxin Xre/MbcA/ParS-like toxin-binding domain-containing protein</fullName>
    </recommendedName>
</protein>
<evidence type="ECO:0000313" key="1">
    <source>
        <dbReference type="EMBL" id="GGK02383.1"/>
    </source>
</evidence>
<comment type="caution">
    <text evidence="1">The sequence shown here is derived from an EMBL/GenBank/DDBJ whole genome shotgun (WGS) entry which is preliminary data.</text>
</comment>
<dbReference type="EMBL" id="BMPO01000007">
    <property type="protein sequence ID" value="GGK02383.1"/>
    <property type="molecule type" value="Genomic_DNA"/>
</dbReference>
<name>A0A917PZM7_9PSED</name>
<evidence type="ECO:0000313" key="2">
    <source>
        <dbReference type="Proteomes" id="UP000635983"/>
    </source>
</evidence>
<gene>
    <name evidence="1" type="ORF">GCM10009304_30240</name>
</gene>
<dbReference type="RefSeq" id="WP_188984107.1">
    <property type="nucleotide sequence ID" value="NZ_BMPO01000007.1"/>
</dbReference>
<reference evidence="1" key="2">
    <citation type="submission" date="2020-09" db="EMBL/GenBank/DDBJ databases">
        <authorList>
            <person name="Sun Q."/>
            <person name="Ohkuma M."/>
        </authorList>
    </citation>
    <scope>NUCLEOTIDE SEQUENCE</scope>
    <source>
        <strain evidence="1">JCM 30078</strain>
    </source>
</reference>